<sequence>MEKDLLSKFYITIPRMKSYRAKREALKMLRGSVEEHHAMLGAYLTQLRIVNRPSLFNIMCDRAHISAPPVFRRLYIGYDALRKYLHGCRPIIEFDGCFLKTFLGGQLLSTAGRDGNDQMFPILWVVVEGENYDSWSWFLGLLFDDLLIMGMVGRLLVINRRSLNMPLKTEFLLLSTEIGKRSIIAML</sequence>
<protein>
    <recommendedName>
        <fullName evidence="3">MULE transposase domain-containing protein</fullName>
    </recommendedName>
</protein>
<name>A0AAQ3JPI7_9LILI</name>
<accession>A0AAQ3JPI7</accession>
<keyword evidence="2" id="KW-1185">Reference proteome</keyword>
<dbReference type="Proteomes" id="UP001327560">
    <property type="component" value="Chromosome 1"/>
</dbReference>
<dbReference type="EMBL" id="CP136890">
    <property type="protein sequence ID" value="WOK93432.1"/>
    <property type="molecule type" value="Genomic_DNA"/>
</dbReference>
<dbReference type="PANTHER" id="PTHR31973:SF187">
    <property type="entry name" value="MUTATOR TRANSPOSASE MUDRA PROTEIN"/>
    <property type="match status" value="1"/>
</dbReference>
<reference evidence="1 2" key="1">
    <citation type="submission" date="2023-10" db="EMBL/GenBank/DDBJ databases">
        <title>Chromosome-scale genome assembly provides insights into flower coloration mechanisms of Canna indica.</title>
        <authorList>
            <person name="Li C."/>
        </authorList>
    </citation>
    <scope>NUCLEOTIDE SEQUENCE [LARGE SCALE GENOMIC DNA]</scope>
    <source>
        <tissue evidence="1">Flower</tissue>
    </source>
</reference>
<dbReference type="PANTHER" id="PTHR31973">
    <property type="entry name" value="POLYPROTEIN, PUTATIVE-RELATED"/>
    <property type="match status" value="1"/>
</dbReference>
<proteinExistence type="predicted"/>
<evidence type="ECO:0008006" key="3">
    <source>
        <dbReference type="Google" id="ProtNLM"/>
    </source>
</evidence>
<gene>
    <name evidence="1" type="ORF">Cni_G02129</name>
</gene>
<dbReference type="AlphaFoldDB" id="A0AAQ3JPI7"/>
<organism evidence="1 2">
    <name type="scientific">Canna indica</name>
    <name type="common">Indian-shot</name>
    <dbReference type="NCBI Taxonomy" id="4628"/>
    <lineage>
        <taxon>Eukaryota</taxon>
        <taxon>Viridiplantae</taxon>
        <taxon>Streptophyta</taxon>
        <taxon>Embryophyta</taxon>
        <taxon>Tracheophyta</taxon>
        <taxon>Spermatophyta</taxon>
        <taxon>Magnoliopsida</taxon>
        <taxon>Liliopsida</taxon>
        <taxon>Zingiberales</taxon>
        <taxon>Cannaceae</taxon>
        <taxon>Canna</taxon>
    </lineage>
</organism>
<evidence type="ECO:0000313" key="1">
    <source>
        <dbReference type="EMBL" id="WOK93432.1"/>
    </source>
</evidence>
<evidence type="ECO:0000313" key="2">
    <source>
        <dbReference type="Proteomes" id="UP001327560"/>
    </source>
</evidence>